<feature type="region of interest" description="Disordered" evidence="6">
    <location>
        <begin position="352"/>
        <end position="427"/>
    </location>
</feature>
<feature type="compositionally biased region" description="Polar residues" evidence="6">
    <location>
        <begin position="249"/>
        <end position="262"/>
    </location>
</feature>
<dbReference type="SUPFAM" id="SSF69618">
    <property type="entry name" value="HemD-like"/>
    <property type="match status" value="1"/>
</dbReference>
<dbReference type="Gene3D" id="1.20.5.340">
    <property type="match status" value="1"/>
</dbReference>
<feature type="compositionally biased region" description="Low complexity" evidence="6">
    <location>
        <begin position="357"/>
        <end position="401"/>
    </location>
</feature>
<dbReference type="Pfam" id="PF02602">
    <property type="entry name" value="HEM4"/>
    <property type="match status" value="1"/>
</dbReference>
<feature type="compositionally biased region" description="Basic and acidic residues" evidence="6">
    <location>
        <begin position="263"/>
        <end position="273"/>
    </location>
</feature>
<keyword evidence="9" id="KW-1185">Reference proteome</keyword>
<feature type="region of interest" description="Disordered" evidence="6">
    <location>
        <begin position="243"/>
        <end position="278"/>
    </location>
</feature>
<dbReference type="InterPro" id="IPR019133">
    <property type="entry name" value="MIC60"/>
</dbReference>
<dbReference type="InterPro" id="IPR059216">
    <property type="entry name" value="LeuA_carph_isopro_dom"/>
</dbReference>
<keyword evidence="5" id="KW-0175">Coiled coil</keyword>
<keyword evidence="4" id="KW-0472">Membrane</keyword>
<dbReference type="InterPro" id="IPR003754">
    <property type="entry name" value="4pyrrol_synth_uPrphyn_synth"/>
</dbReference>
<dbReference type="Pfam" id="PF09731">
    <property type="entry name" value="Mitofilin"/>
    <property type="match status" value="1"/>
</dbReference>
<keyword evidence="3" id="KW-1133">Transmembrane helix</keyword>
<dbReference type="RefSeq" id="WP_114580650.1">
    <property type="nucleotide sequence ID" value="NZ_QPMH01000002.1"/>
</dbReference>
<evidence type="ECO:0000256" key="4">
    <source>
        <dbReference type="ARBA" id="ARBA00023136"/>
    </source>
</evidence>
<dbReference type="InterPro" id="IPR036108">
    <property type="entry name" value="4pyrrol_syn_uPrphyn_synt_sf"/>
</dbReference>
<evidence type="ECO:0000256" key="2">
    <source>
        <dbReference type="ARBA" id="ARBA00022692"/>
    </source>
</evidence>
<dbReference type="PANTHER" id="PTHR15415">
    <property type="entry name" value="MITOFILIN"/>
    <property type="match status" value="1"/>
</dbReference>
<sequence>MRVLITRPVEDSEPLAGELRTHGHVPSLAPMLGISVRSDASVDLSDVQAVLFTSANGVRAFAGLCEWRDLPVLAVGEASARAARQAGFPAVEAAGGDARDLARLVRERLDPADGVLFHAAGTVTKGGLKENLEEAGFTVRRTPLYQAEPASALPEEIRTALEAGGLDAALFFSPRTARTFVTLVNQVGLAAACANVHAVCLSQAVADEAAAVPWRSVRVAARPERGALLDALEAIAVDAETGSAATKDAMNQDNTNKPTDGTASHDDSRDTHGDPANPAHAVIARFGGIRPMAHKLGVAVSTVQGWKNRGVIPAQRHDEILAAAREQGVELDRAELRASSEEEAIEDAEIVETTPGEHAVGAEASAASAADTAEQASREAAAAEHAVGAEATAAGGETTAGTTGGGAGKASETAAAPPPPPPPAPRPLGWVPGMLLGAAIVVAGAAAAVATRDHWLPYLGEQPAVVQPDTARLQGIEDLSAQVANLEERLGAVEAQDGAVGQQPIEELDERVAGLNSRLSQAAQRMETQGERLEQASARMETAAGRIDQLAARVEGLGSRLDEVAKTAATTETVGQLRQRIDELEAGMADLAALKDRVESQRDIKDVARAVAAQKVMEALAVAELRDALRFSAPFAQELKAARKVLPADSEVVSALDALAGYAERGIPTRDELRQRFEPAAAQAVAAAAGESQDGWVGGVLRRLNDVVTVRPVGEDVEGGSPGAVLARAETRLDTGDLRAAVETVEGLGGQPAKAMQPWLEQARARLGAEQALSAIGARLMETLAEAGGGA</sequence>
<evidence type="ECO:0000256" key="1">
    <source>
        <dbReference type="ARBA" id="ARBA00004370"/>
    </source>
</evidence>
<dbReference type="EMBL" id="QPMH01000002">
    <property type="protein sequence ID" value="RDD63396.1"/>
    <property type="molecule type" value="Genomic_DNA"/>
</dbReference>
<comment type="subcellular location">
    <subcellularLocation>
        <location evidence="1">Membrane</location>
    </subcellularLocation>
</comment>
<dbReference type="NCBIfam" id="NF046037">
    <property type="entry name" value="carphisopro"/>
    <property type="match status" value="1"/>
</dbReference>
<dbReference type="GO" id="GO:0033014">
    <property type="term" value="P:tetrapyrrole biosynthetic process"/>
    <property type="evidence" value="ECO:0007669"/>
    <property type="project" value="InterPro"/>
</dbReference>
<dbReference type="GO" id="GO:0004852">
    <property type="term" value="F:uroporphyrinogen-III synthase activity"/>
    <property type="evidence" value="ECO:0007669"/>
    <property type="project" value="InterPro"/>
</dbReference>
<dbReference type="Gene3D" id="1.10.260.40">
    <property type="entry name" value="lambda repressor-like DNA-binding domains"/>
    <property type="match status" value="1"/>
</dbReference>
<dbReference type="Proteomes" id="UP000253941">
    <property type="component" value="Unassembled WGS sequence"/>
</dbReference>
<protein>
    <recommendedName>
        <fullName evidence="7">Tetrapyrrole biosynthesis uroporphyrinogen III synthase domain-containing protein</fullName>
    </recommendedName>
</protein>
<dbReference type="InterPro" id="IPR010982">
    <property type="entry name" value="Lambda_DNA-bd_dom_sf"/>
</dbReference>
<dbReference type="GO" id="GO:0016020">
    <property type="term" value="C:membrane"/>
    <property type="evidence" value="ECO:0007669"/>
    <property type="project" value="UniProtKB-SubCell"/>
</dbReference>
<dbReference type="AlphaFoldDB" id="A0A369TKF2"/>
<feature type="coiled-coil region" evidence="5">
    <location>
        <begin position="476"/>
        <end position="601"/>
    </location>
</feature>
<dbReference type="CDD" id="cd06578">
    <property type="entry name" value="HemD"/>
    <property type="match status" value="1"/>
</dbReference>
<dbReference type="GO" id="GO:0003677">
    <property type="term" value="F:DNA binding"/>
    <property type="evidence" value="ECO:0007669"/>
    <property type="project" value="InterPro"/>
</dbReference>
<dbReference type="Gene3D" id="3.40.50.10090">
    <property type="match status" value="2"/>
</dbReference>
<evidence type="ECO:0000256" key="5">
    <source>
        <dbReference type="SAM" id="Coils"/>
    </source>
</evidence>
<keyword evidence="2" id="KW-0812">Transmembrane</keyword>
<evidence type="ECO:0000313" key="9">
    <source>
        <dbReference type="Proteomes" id="UP000253941"/>
    </source>
</evidence>
<evidence type="ECO:0000256" key="6">
    <source>
        <dbReference type="SAM" id="MobiDB-lite"/>
    </source>
</evidence>
<evidence type="ECO:0000259" key="7">
    <source>
        <dbReference type="Pfam" id="PF02602"/>
    </source>
</evidence>
<evidence type="ECO:0000256" key="3">
    <source>
        <dbReference type="ARBA" id="ARBA00022989"/>
    </source>
</evidence>
<proteinExistence type="predicted"/>
<evidence type="ECO:0000313" key="8">
    <source>
        <dbReference type="EMBL" id="RDD63396.1"/>
    </source>
</evidence>
<feature type="domain" description="Tetrapyrrole biosynthesis uroporphyrinogen III synthase" evidence="7">
    <location>
        <begin position="14"/>
        <end position="229"/>
    </location>
</feature>
<accession>A0A369TKF2</accession>
<name>A0A369TKF2_9PROT</name>
<comment type="caution">
    <text evidence="8">The sequence shown here is derived from an EMBL/GenBank/DDBJ whole genome shotgun (WGS) entry which is preliminary data.</text>
</comment>
<organism evidence="8 9">
    <name type="scientific">Ferruginivarius sediminum</name>
    <dbReference type="NCBI Taxonomy" id="2661937"/>
    <lineage>
        <taxon>Bacteria</taxon>
        <taxon>Pseudomonadati</taxon>
        <taxon>Pseudomonadota</taxon>
        <taxon>Alphaproteobacteria</taxon>
        <taxon>Rhodospirillales</taxon>
        <taxon>Rhodospirillaceae</taxon>
        <taxon>Ferruginivarius</taxon>
    </lineage>
</organism>
<gene>
    <name evidence="8" type="ORF">DRB17_02830</name>
</gene>
<reference evidence="8 9" key="1">
    <citation type="submission" date="2018-07" db="EMBL/GenBank/DDBJ databases">
        <title>Venubactetium sediminum gen. nov., sp. nov., isolated from a marine solar saltern.</title>
        <authorList>
            <person name="Wang S."/>
        </authorList>
    </citation>
    <scope>NUCLEOTIDE SEQUENCE [LARGE SCALE GENOMIC DNA]</scope>
    <source>
        <strain evidence="8 9">WD2A32</strain>
    </source>
</reference>
<feature type="compositionally biased region" description="Pro residues" evidence="6">
    <location>
        <begin position="416"/>
        <end position="426"/>
    </location>
</feature>
<dbReference type="PANTHER" id="PTHR15415:SF7">
    <property type="entry name" value="MICOS COMPLEX SUBUNIT MIC60"/>
    <property type="match status" value="1"/>
</dbReference>